<reference evidence="3 4" key="1">
    <citation type="submission" date="2020-04" db="EMBL/GenBank/DDBJ databases">
        <title>Draft genome of Pyxidicoccus fallax type strain.</title>
        <authorList>
            <person name="Whitworth D.E."/>
        </authorList>
    </citation>
    <scope>NUCLEOTIDE SEQUENCE [LARGE SCALE GENOMIC DNA]</scope>
    <source>
        <strain evidence="3 4">DSM 14698</strain>
    </source>
</reference>
<dbReference type="GO" id="GO:0016740">
    <property type="term" value="F:transferase activity"/>
    <property type="evidence" value="ECO:0007669"/>
    <property type="project" value="UniProtKB-KW"/>
</dbReference>
<evidence type="ECO:0000313" key="3">
    <source>
        <dbReference type="EMBL" id="NMO14729.1"/>
    </source>
</evidence>
<dbReference type="SUPFAM" id="SSF55729">
    <property type="entry name" value="Acyl-CoA N-acyltransferases (Nat)"/>
    <property type="match status" value="1"/>
</dbReference>
<dbReference type="Proteomes" id="UP000518300">
    <property type="component" value="Unassembled WGS sequence"/>
</dbReference>
<proteinExistence type="predicted"/>
<protein>
    <submittedName>
        <fullName evidence="3">GNAT family N-acetyltransferase</fullName>
    </submittedName>
</protein>
<organism evidence="3 4">
    <name type="scientific">Pyxidicoccus fallax</name>
    <dbReference type="NCBI Taxonomy" id="394095"/>
    <lineage>
        <taxon>Bacteria</taxon>
        <taxon>Pseudomonadati</taxon>
        <taxon>Myxococcota</taxon>
        <taxon>Myxococcia</taxon>
        <taxon>Myxococcales</taxon>
        <taxon>Cystobacterineae</taxon>
        <taxon>Myxococcaceae</taxon>
        <taxon>Pyxidicoccus</taxon>
    </lineage>
</organism>
<comment type="caution">
    <text evidence="3">The sequence shown here is derived from an EMBL/GenBank/DDBJ whole genome shotgun (WGS) entry which is preliminary data.</text>
</comment>
<name>A0A848L7H8_9BACT</name>
<sequence>MEELSIPGTPGIGNVPRSTRAEVGAPGKNKVSLAARRRALYYARQGSIRVTEVKDLAGFAALEREWNDLVARTDDQVFYRHEFVACWLRHFAPESRLRILTGRDLEGRLVAVLPLRATWGRQYGLPARQLLSLTNKHSCRFDLLAEDPKRAGKAFLLHLLKDTSWDMLRLADVPEGGAAFAMMGAASKAGLPCGTWESARSPYLMLPGTVDAWQRERGRNAKPLRRRRRRLEERGRVTLERVTGGERLTDRLEEGFALERSGWKAQRGTAIAQSEKRLAFYTDLARTASKAGWLGLYSLRLEKRAIAFQYGLEYGGRYLAMKPGYDESLSEVSPGQLLTEGLIQDCIGRGLTELDLLGDEAPFKREWTETVRPHHWLFIYRATLRGRALYQAKFRWVPVAKRMVGKWVRRR</sequence>
<dbReference type="AlphaFoldDB" id="A0A848L7H8"/>
<dbReference type="EMBL" id="JABBJJ010000024">
    <property type="protein sequence ID" value="NMO14729.1"/>
    <property type="molecule type" value="Genomic_DNA"/>
</dbReference>
<keyword evidence="4" id="KW-1185">Reference proteome</keyword>
<dbReference type="Pfam" id="PF13480">
    <property type="entry name" value="Acetyltransf_6"/>
    <property type="match status" value="1"/>
</dbReference>
<evidence type="ECO:0000256" key="1">
    <source>
        <dbReference type="SAM" id="MobiDB-lite"/>
    </source>
</evidence>
<dbReference type="Gene3D" id="3.40.630.30">
    <property type="match status" value="1"/>
</dbReference>
<evidence type="ECO:0000259" key="2">
    <source>
        <dbReference type="Pfam" id="PF13480"/>
    </source>
</evidence>
<dbReference type="InterPro" id="IPR016181">
    <property type="entry name" value="Acyl_CoA_acyltransferase"/>
</dbReference>
<gene>
    <name evidence="3" type="ORF">HG543_07630</name>
</gene>
<dbReference type="InterPro" id="IPR038740">
    <property type="entry name" value="BioF2-like_GNAT_dom"/>
</dbReference>
<accession>A0A848L7H8</accession>
<evidence type="ECO:0000313" key="4">
    <source>
        <dbReference type="Proteomes" id="UP000518300"/>
    </source>
</evidence>
<keyword evidence="3" id="KW-0808">Transferase</keyword>
<feature type="region of interest" description="Disordered" evidence="1">
    <location>
        <begin position="1"/>
        <end position="26"/>
    </location>
</feature>
<feature type="domain" description="BioF2-like acetyltransferase" evidence="2">
    <location>
        <begin position="222"/>
        <end position="365"/>
    </location>
</feature>
<dbReference type="RefSeq" id="WP_169344025.1">
    <property type="nucleotide sequence ID" value="NZ_JABBJJ010000024.1"/>
</dbReference>